<evidence type="ECO:0000256" key="1">
    <source>
        <dbReference type="ARBA" id="ARBA00005306"/>
    </source>
</evidence>
<dbReference type="GO" id="GO:0050566">
    <property type="term" value="F:asparaginyl-tRNA synthase (glutamine-hydrolyzing) activity"/>
    <property type="evidence" value="ECO:0007669"/>
    <property type="project" value="RHEA"/>
</dbReference>
<dbReference type="HAMAP" id="MF_00121">
    <property type="entry name" value="GatB"/>
    <property type="match status" value="1"/>
</dbReference>
<keyword evidence="6 11" id="KW-0067">ATP-binding</keyword>
<dbReference type="GO" id="GO:0016740">
    <property type="term" value="F:transferase activity"/>
    <property type="evidence" value="ECO:0007669"/>
    <property type="project" value="UniProtKB-KW"/>
</dbReference>
<dbReference type="InterPro" id="IPR018027">
    <property type="entry name" value="Asn/Gln_amidotransferase"/>
</dbReference>
<dbReference type="InterPro" id="IPR003789">
    <property type="entry name" value="Asn/Gln_tRNA_amidoTrase-B-like"/>
</dbReference>
<evidence type="ECO:0000256" key="3">
    <source>
        <dbReference type="ARBA" id="ARBA00016923"/>
    </source>
</evidence>
<evidence type="ECO:0000256" key="4">
    <source>
        <dbReference type="ARBA" id="ARBA00022598"/>
    </source>
</evidence>
<feature type="domain" description="Asn/Gln amidotransferase" evidence="12">
    <location>
        <begin position="336"/>
        <end position="483"/>
    </location>
</feature>
<evidence type="ECO:0000313" key="13">
    <source>
        <dbReference type="EMBL" id="GAT32144.1"/>
    </source>
</evidence>
<evidence type="ECO:0000256" key="6">
    <source>
        <dbReference type="ARBA" id="ARBA00022840"/>
    </source>
</evidence>
<reference evidence="14" key="1">
    <citation type="journal article" date="2017" name="Genome Announc.">
        <title>Draft Genome Sequence of Terrimicrobium sacchariphilum NM-5T, a Facultative Anaerobic Soil Bacterium of the Class Spartobacteria.</title>
        <authorList>
            <person name="Qiu Y.L."/>
            <person name="Tourlousse D.M."/>
            <person name="Matsuura N."/>
            <person name="Ohashi A."/>
            <person name="Sekiguchi Y."/>
        </authorList>
    </citation>
    <scope>NUCLEOTIDE SEQUENCE [LARGE SCALE GENOMIC DNA]</scope>
    <source>
        <strain evidence="14">NM-5</strain>
    </source>
</reference>
<evidence type="ECO:0000256" key="7">
    <source>
        <dbReference type="ARBA" id="ARBA00022917"/>
    </source>
</evidence>
<dbReference type="STRING" id="690879.TSACC_2541"/>
<dbReference type="InParanoid" id="A0A146G574"/>
<evidence type="ECO:0000313" key="14">
    <source>
        <dbReference type="Proteomes" id="UP000076023"/>
    </source>
</evidence>
<dbReference type="NCBIfam" id="TIGR00133">
    <property type="entry name" value="gatB"/>
    <property type="match status" value="1"/>
</dbReference>
<dbReference type="OrthoDB" id="9804078at2"/>
<keyword evidence="14" id="KW-1185">Reference proteome</keyword>
<dbReference type="InterPro" id="IPR014746">
    <property type="entry name" value="Gln_synth/guanido_kin_cat_dom"/>
</dbReference>
<comment type="function">
    <text evidence="8 11">Allows the formation of correctly charged Asn-tRNA(Asn) or Gln-tRNA(Gln) through the transamidation of misacylated Asp-tRNA(Asn) or Glu-tRNA(Gln) in organisms which lack either or both of asparaginyl-tRNA or glutaminyl-tRNA synthetases. The reaction takes place in the presence of glutamine and ATP through an activated phospho-Asp-tRNA(Asn) or phospho-Glu-tRNA(Gln).</text>
</comment>
<sequence length="485" mass="53321">MPDYIATIGLEVHVQLKTRTKMFCSCAVEYGAEPNTNVCPVCLGLPGALPVMNDEALRLTALAGLMLGCETPVTCKFDRKNYFYPDMPKNYQISQYDLPLCLGGAVPLHDLAYPKDVQKNIATKDKKIRLTRIHLEEDVAKSFHMESSTGIDYNRAGTPLVEIVSEPDIASAEEAFAYLTVLQQVMIYGGISDADMEKGQLRCDVNVSVRPSTSDKWGTKIELKNLNSISGVRRALLFEIPRQIEALERGEVLQQETRRWDDVRGETTLMRIKESAHDYRYFPDPDLLPVKTAHLIEDAVSRKPELPWEKRARYVSEYAVTEYDAAVLSNDLPTSRYFETAAKGAKKPKSIANWILNDLQSALAGASKSIAECPVAPEALDELVNLIDDGKINSRQGKEVFAEMFTSGKGAAVIVKEKGMEQVSDTGAIEALCDQAIANSAKAVAEYKAGKLAAINAIKGQVMKLSKGQANPALVGEILEKKLAS</sequence>
<dbReference type="EMBL" id="BDCO01000002">
    <property type="protein sequence ID" value="GAT32144.1"/>
    <property type="molecule type" value="Genomic_DNA"/>
</dbReference>
<comment type="subunit">
    <text evidence="2 11">Heterotrimer of A, B and C subunits.</text>
</comment>
<keyword evidence="5 11" id="KW-0547">Nucleotide-binding</keyword>
<accession>A0A146G574</accession>
<dbReference type="Pfam" id="PF02934">
    <property type="entry name" value="GatB_N"/>
    <property type="match status" value="1"/>
</dbReference>
<dbReference type="PROSITE" id="PS01234">
    <property type="entry name" value="GATB"/>
    <property type="match status" value="1"/>
</dbReference>
<evidence type="ECO:0000256" key="11">
    <source>
        <dbReference type="HAMAP-Rule" id="MF_00121"/>
    </source>
</evidence>
<dbReference type="GO" id="GO:0006412">
    <property type="term" value="P:translation"/>
    <property type="evidence" value="ECO:0007669"/>
    <property type="project" value="UniProtKB-UniRule"/>
</dbReference>
<dbReference type="EC" id="6.3.5.-" evidence="11"/>
<dbReference type="InterPro" id="IPR042114">
    <property type="entry name" value="GatB_C_1"/>
</dbReference>
<dbReference type="RefSeq" id="WP_075077991.1">
    <property type="nucleotide sequence ID" value="NZ_BDCO01000002.1"/>
</dbReference>
<dbReference type="Gene3D" id="1.10.150.380">
    <property type="entry name" value="GatB domain, N-terminal subdomain"/>
    <property type="match status" value="1"/>
</dbReference>
<evidence type="ECO:0000256" key="8">
    <source>
        <dbReference type="ARBA" id="ARBA00024799"/>
    </source>
</evidence>
<name>A0A146G574_TERSA</name>
<dbReference type="Pfam" id="PF02637">
    <property type="entry name" value="GatB_Yqey"/>
    <property type="match status" value="1"/>
</dbReference>
<dbReference type="NCBIfam" id="NF004012">
    <property type="entry name" value="PRK05477.1-2"/>
    <property type="match status" value="1"/>
</dbReference>
<keyword evidence="13" id="KW-0808">Transferase</keyword>
<dbReference type="SUPFAM" id="SSF55931">
    <property type="entry name" value="Glutamine synthetase/guanido kinase"/>
    <property type="match status" value="1"/>
</dbReference>
<comment type="similarity">
    <text evidence="1 11">Belongs to the GatB/GatE family. GatB subfamily.</text>
</comment>
<comment type="catalytic activity">
    <reaction evidence="9 11">
        <text>L-aspartyl-tRNA(Asn) + L-glutamine + ATP + H2O = L-asparaginyl-tRNA(Asn) + L-glutamate + ADP + phosphate + 2 H(+)</text>
        <dbReference type="Rhea" id="RHEA:14513"/>
        <dbReference type="Rhea" id="RHEA-COMP:9674"/>
        <dbReference type="Rhea" id="RHEA-COMP:9677"/>
        <dbReference type="ChEBI" id="CHEBI:15377"/>
        <dbReference type="ChEBI" id="CHEBI:15378"/>
        <dbReference type="ChEBI" id="CHEBI:29985"/>
        <dbReference type="ChEBI" id="CHEBI:30616"/>
        <dbReference type="ChEBI" id="CHEBI:43474"/>
        <dbReference type="ChEBI" id="CHEBI:58359"/>
        <dbReference type="ChEBI" id="CHEBI:78515"/>
        <dbReference type="ChEBI" id="CHEBI:78516"/>
        <dbReference type="ChEBI" id="CHEBI:456216"/>
    </reaction>
</comment>
<gene>
    <name evidence="11" type="primary">gatB</name>
    <name evidence="13" type="ORF">TSACC_2541</name>
</gene>
<dbReference type="InterPro" id="IPR006075">
    <property type="entry name" value="Asn/Gln-tRNA_Trfase_suB/E_cat"/>
</dbReference>
<dbReference type="InterPro" id="IPR017959">
    <property type="entry name" value="Asn/Gln-tRNA_amidoTrfase_suB/E"/>
</dbReference>
<dbReference type="SUPFAM" id="SSF89095">
    <property type="entry name" value="GatB/YqeY motif"/>
    <property type="match status" value="1"/>
</dbReference>
<dbReference type="FunFam" id="1.10.10.410:FF:000001">
    <property type="entry name" value="Aspartyl/glutamyl-tRNA(Asn/Gln) amidotransferase subunit B"/>
    <property type="match status" value="1"/>
</dbReference>
<dbReference type="InterPro" id="IPR004413">
    <property type="entry name" value="GatB"/>
</dbReference>
<comment type="catalytic activity">
    <reaction evidence="10 11">
        <text>L-glutamyl-tRNA(Gln) + L-glutamine + ATP + H2O = L-glutaminyl-tRNA(Gln) + L-glutamate + ADP + phosphate + H(+)</text>
        <dbReference type="Rhea" id="RHEA:17521"/>
        <dbReference type="Rhea" id="RHEA-COMP:9681"/>
        <dbReference type="Rhea" id="RHEA-COMP:9684"/>
        <dbReference type="ChEBI" id="CHEBI:15377"/>
        <dbReference type="ChEBI" id="CHEBI:15378"/>
        <dbReference type="ChEBI" id="CHEBI:29985"/>
        <dbReference type="ChEBI" id="CHEBI:30616"/>
        <dbReference type="ChEBI" id="CHEBI:43474"/>
        <dbReference type="ChEBI" id="CHEBI:58359"/>
        <dbReference type="ChEBI" id="CHEBI:78520"/>
        <dbReference type="ChEBI" id="CHEBI:78521"/>
        <dbReference type="ChEBI" id="CHEBI:456216"/>
    </reaction>
</comment>
<dbReference type="GO" id="GO:0050567">
    <property type="term" value="F:glutaminyl-tRNA synthase (glutamine-hydrolyzing) activity"/>
    <property type="evidence" value="ECO:0007669"/>
    <property type="project" value="UniProtKB-UniRule"/>
</dbReference>
<organism evidence="13 14">
    <name type="scientific">Terrimicrobium sacchariphilum</name>
    <dbReference type="NCBI Taxonomy" id="690879"/>
    <lineage>
        <taxon>Bacteria</taxon>
        <taxon>Pseudomonadati</taxon>
        <taxon>Verrucomicrobiota</taxon>
        <taxon>Terrimicrobiia</taxon>
        <taxon>Terrimicrobiales</taxon>
        <taxon>Terrimicrobiaceae</taxon>
        <taxon>Terrimicrobium</taxon>
    </lineage>
</organism>
<dbReference type="NCBIfam" id="NF004014">
    <property type="entry name" value="PRK05477.1-4"/>
    <property type="match status" value="1"/>
</dbReference>
<dbReference type="InterPro" id="IPR023168">
    <property type="entry name" value="GatB_Yqey_C_2"/>
</dbReference>
<keyword evidence="7 11" id="KW-0648">Protein biosynthesis</keyword>
<dbReference type="Gene3D" id="1.10.10.410">
    <property type="match status" value="1"/>
</dbReference>
<comment type="caution">
    <text evidence="13">The sequence shown here is derived from an EMBL/GenBank/DDBJ whole genome shotgun (WGS) entry which is preliminary data.</text>
</comment>
<dbReference type="PANTHER" id="PTHR11659">
    <property type="entry name" value="GLUTAMYL-TRNA GLN AMIDOTRANSFERASE SUBUNIT B MITOCHONDRIAL AND PROKARYOTIC PET112-RELATED"/>
    <property type="match status" value="1"/>
</dbReference>
<evidence type="ECO:0000256" key="9">
    <source>
        <dbReference type="ARBA" id="ARBA00047380"/>
    </source>
</evidence>
<dbReference type="GO" id="GO:0005524">
    <property type="term" value="F:ATP binding"/>
    <property type="evidence" value="ECO:0007669"/>
    <property type="project" value="UniProtKB-KW"/>
</dbReference>
<dbReference type="Proteomes" id="UP000076023">
    <property type="component" value="Unassembled WGS sequence"/>
</dbReference>
<dbReference type="PANTHER" id="PTHR11659:SF0">
    <property type="entry name" value="GLUTAMYL-TRNA(GLN) AMIDOTRANSFERASE SUBUNIT B, MITOCHONDRIAL"/>
    <property type="match status" value="1"/>
</dbReference>
<dbReference type="AlphaFoldDB" id="A0A146G574"/>
<dbReference type="SMART" id="SM00845">
    <property type="entry name" value="GatB_Yqey"/>
    <property type="match status" value="1"/>
</dbReference>
<protein>
    <recommendedName>
        <fullName evidence="3 11">Aspartyl/glutamyl-tRNA(Asn/Gln) amidotransferase subunit B</fullName>
        <shortName evidence="11">Asp/Glu-ADT subunit B</shortName>
        <ecNumber evidence="11">6.3.5.-</ecNumber>
    </recommendedName>
</protein>
<evidence type="ECO:0000256" key="5">
    <source>
        <dbReference type="ARBA" id="ARBA00022741"/>
    </source>
</evidence>
<evidence type="ECO:0000256" key="10">
    <source>
        <dbReference type="ARBA" id="ARBA00047913"/>
    </source>
</evidence>
<evidence type="ECO:0000259" key="12">
    <source>
        <dbReference type="SMART" id="SM00845"/>
    </source>
</evidence>
<dbReference type="GO" id="GO:0070681">
    <property type="term" value="P:glutaminyl-tRNAGln biosynthesis via transamidation"/>
    <property type="evidence" value="ECO:0007669"/>
    <property type="project" value="TreeGrafter"/>
</dbReference>
<keyword evidence="4 11" id="KW-0436">Ligase</keyword>
<dbReference type="InterPro" id="IPR017958">
    <property type="entry name" value="Gln-tRNA_amidoTrfase_suB_CS"/>
</dbReference>
<evidence type="ECO:0000256" key="2">
    <source>
        <dbReference type="ARBA" id="ARBA00011123"/>
    </source>
</evidence>
<proteinExistence type="inferred from homology"/>